<evidence type="ECO:0000313" key="2">
    <source>
        <dbReference type="Proteomes" id="UP001620295"/>
    </source>
</evidence>
<comment type="caution">
    <text evidence="1">The sequence shown here is derived from an EMBL/GenBank/DDBJ whole genome shotgun (WGS) entry which is preliminary data.</text>
</comment>
<dbReference type="Proteomes" id="UP001620295">
    <property type="component" value="Unassembled WGS sequence"/>
</dbReference>
<dbReference type="RefSeq" id="WP_353590314.1">
    <property type="nucleotide sequence ID" value="NZ_JBFACG010000039.1"/>
</dbReference>
<proteinExistence type="predicted"/>
<name>A0ABW8LUF2_9ACTN</name>
<reference evidence="1 2" key="1">
    <citation type="submission" date="2024-11" db="EMBL/GenBank/DDBJ databases">
        <title>The Natural Products Discovery Center: Release of the First 8490 Sequenced Strains for Exploring Actinobacteria Biosynthetic Diversity.</title>
        <authorList>
            <person name="Kalkreuter E."/>
            <person name="Kautsar S.A."/>
            <person name="Yang D."/>
            <person name="Bader C.D."/>
            <person name="Teijaro C.N."/>
            <person name="Fluegel L."/>
            <person name="Davis C.M."/>
            <person name="Simpson J.R."/>
            <person name="Lauterbach L."/>
            <person name="Steele A.D."/>
            <person name="Gui C."/>
            <person name="Meng S."/>
            <person name="Li G."/>
            <person name="Viehrig K."/>
            <person name="Ye F."/>
            <person name="Su P."/>
            <person name="Kiefer A.F."/>
            <person name="Nichols A."/>
            <person name="Cepeda A.J."/>
            <person name="Yan W."/>
            <person name="Fan B."/>
            <person name="Jiang Y."/>
            <person name="Adhikari A."/>
            <person name="Zheng C.-J."/>
            <person name="Schuster L."/>
            <person name="Cowan T.M."/>
            <person name="Smanski M.J."/>
            <person name="Chevrette M.G."/>
            <person name="De Carvalho L.P.S."/>
            <person name="Shen B."/>
        </authorList>
    </citation>
    <scope>NUCLEOTIDE SEQUENCE [LARGE SCALE GENOMIC DNA]</scope>
    <source>
        <strain evidence="1 2">NPDC020863</strain>
    </source>
</reference>
<sequence>MNTSIVQFRPASGPPDGHGAALIRPYGVAHEQLRLLERAERRLRRQRRQALWLAVHGIDVGPRLIPGVKVAA</sequence>
<gene>
    <name evidence="1" type="ORF">ACI2L5_32045</name>
</gene>
<accession>A0ABW8LUF2</accession>
<dbReference type="EMBL" id="JBJDQH010000011">
    <property type="protein sequence ID" value="MFK4269534.1"/>
    <property type="molecule type" value="Genomic_DNA"/>
</dbReference>
<evidence type="ECO:0000313" key="1">
    <source>
        <dbReference type="EMBL" id="MFK4269534.1"/>
    </source>
</evidence>
<keyword evidence="2" id="KW-1185">Reference proteome</keyword>
<protein>
    <submittedName>
        <fullName evidence="1">Uncharacterized protein</fullName>
    </submittedName>
</protein>
<organism evidence="1 2">
    <name type="scientific">Streptomyces milbemycinicus</name>
    <dbReference type="NCBI Taxonomy" id="476552"/>
    <lineage>
        <taxon>Bacteria</taxon>
        <taxon>Bacillati</taxon>
        <taxon>Actinomycetota</taxon>
        <taxon>Actinomycetes</taxon>
        <taxon>Kitasatosporales</taxon>
        <taxon>Streptomycetaceae</taxon>
        <taxon>Streptomyces</taxon>
    </lineage>
</organism>